<evidence type="ECO:0000313" key="2">
    <source>
        <dbReference type="Proteomes" id="UP001549749"/>
    </source>
</evidence>
<gene>
    <name evidence="1" type="ORF">ABR189_16800</name>
</gene>
<reference evidence="1 2" key="1">
    <citation type="submission" date="2024-06" db="EMBL/GenBank/DDBJ databases">
        <title>Chitinophaga defluvii sp. nov., isolated from municipal sewage.</title>
        <authorList>
            <person name="Zhang L."/>
        </authorList>
    </citation>
    <scope>NUCLEOTIDE SEQUENCE [LARGE SCALE GENOMIC DNA]</scope>
    <source>
        <strain evidence="1 2">H8</strain>
    </source>
</reference>
<organism evidence="1 2">
    <name type="scientific">Chitinophaga defluvii</name>
    <dbReference type="NCBI Taxonomy" id="3163343"/>
    <lineage>
        <taxon>Bacteria</taxon>
        <taxon>Pseudomonadati</taxon>
        <taxon>Bacteroidota</taxon>
        <taxon>Chitinophagia</taxon>
        <taxon>Chitinophagales</taxon>
        <taxon>Chitinophagaceae</taxon>
        <taxon>Chitinophaga</taxon>
    </lineage>
</organism>
<dbReference type="RefSeq" id="WP_354661614.1">
    <property type="nucleotide sequence ID" value="NZ_JBEXAC010000002.1"/>
</dbReference>
<sequence>MGQLIKPFFLQVKKALRSSPLALLHMIIFNITIKISPEIQQYWLEWMKEVHIPEIMATGLFHDYRICRLLEQDDQDGPTYTIQYFSDTLENYQTYIQEHAASFNQKAFGQFGDRFVAFRTVMQVV</sequence>
<proteinExistence type="predicted"/>
<keyword evidence="2" id="KW-1185">Reference proteome</keyword>
<name>A0ABV2T7M6_9BACT</name>
<dbReference type="InterPro" id="IPR025563">
    <property type="entry name" value="DUF4286"/>
</dbReference>
<comment type="caution">
    <text evidence="1">The sequence shown here is derived from an EMBL/GenBank/DDBJ whole genome shotgun (WGS) entry which is preliminary data.</text>
</comment>
<dbReference type="EMBL" id="JBEXAC010000002">
    <property type="protein sequence ID" value="MET6999048.1"/>
    <property type="molecule type" value="Genomic_DNA"/>
</dbReference>
<dbReference type="Proteomes" id="UP001549749">
    <property type="component" value="Unassembled WGS sequence"/>
</dbReference>
<dbReference type="Pfam" id="PF14114">
    <property type="entry name" value="DUF4286"/>
    <property type="match status" value="1"/>
</dbReference>
<evidence type="ECO:0000313" key="1">
    <source>
        <dbReference type="EMBL" id="MET6999048.1"/>
    </source>
</evidence>
<protein>
    <submittedName>
        <fullName evidence="1">DUF4286 family protein</fullName>
    </submittedName>
</protein>
<accession>A0ABV2T7M6</accession>